<dbReference type="PANTHER" id="PTHR33417">
    <property type="entry name" value="G-BOX BINDING PROTEIN"/>
    <property type="match status" value="1"/>
</dbReference>
<dbReference type="InterPro" id="IPR010530">
    <property type="entry name" value="B12D"/>
</dbReference>
<gene>
    <name evidence="2" type="ORF">WJX75_002398</name>
</gene>
<protein>
    <recommendedName>
        <fullName evidence="4">NADH-ubiquinone reductase complex 1 MLRQ subunit</fullName>
    </recommendedName>
</protein>
<keyword evidence="1" id="KW-1133">Transmembrane helix</keyword>
<comment type="caution">
    <text evidence="2">The sequence shown here is derived from an EMBL/GenBank/DDBJ whole genome shotgun (WGS) entry which is preliminary data.</text>
</comment>
<evidence type="ECO:0000313" key="2">
    <source>
        <dbReference type="EMBL" id="KAK9906466.1"/>
    </source>
</evidence>
<keyword evidence="3" id="KW-1185">Reference proteome</keyword>
<reference evidence="2 3" key="1">
    <citation type="journal article" date="2024" name="Nat. Commun.">
        <title>Phylogenomics reveals the evolutionary origins of lichenization in chlorophyte algae.</title>
        <authorList>
            <person name="Puginier C."/>
            <person name="Libourel C."/>
            <person name="Otte J."/>
            <person name="Skaloud P."/>
            <person name="Haon M."/>
            <person name="Grisel S."/>
            <person name="Petersen M."/>
            <person name="Berrin J.G."/>
            <person name="Delaux P.M."/>
            <person name="Dal Grande F."/>
            <person name="Keller J."/>
        </authorList>
    </citation>
    <scope>NUCLEOTIDE SEQUENCE [LARGE SCALE GENOMIC DNA]</scope>
    <source>
        <strain evidence="2 3">SAG 216-7</strain>
    </source>
</reference>
<dbReference type="EMBL" id="JALJOT010000010">
    <property type="protein sequence ID" value="KAK9906466.1"/>
    <property type="molecule type" value="Genomic_DNA"/>
</dbReference>
<proteinExistence type="predicted"/>
<evidence type="ECO:0000313" key="3">
    <source>
        <dbReference type="Proteomes" id="UP001491310"/>
    </source>
</evidence>
<evidence type="ECO:0008006" key="4">
    <source>
        <dbReference type="Google" id="ProtNLM"/>
    </source>
</evidence>
<dbReference type="Proteomes" id="UP001491310">
    <property type="component" value="Unassembled WGS sequence"/>
</dbReference>
<organism evidence="2 3">
    <name type="scientific">Coccomyxa subellipsoidea</name>
    <dbReference type="NCBI Taxonomy" id="248742"/>
    <lineage>
        <taxon>Eukaryota</taxon>
        <taxon>Viridiplantae</taxon>
        <taxon>Chlorophyta</taxon>
        <taxon>core chlorophytes</taxon>
        <taxon>Trebouxiophyceae</taxon>
        <taxon>Trebouxiophyceae incertae sedis</taxon>
        <taxon>Coccomyxaceae</taxon>
        <taxon>Coccomyxa</taxon>
    </lineage>
</organism>
<accession>A0ABR2YJ06</accession>
<feature type="transmembrane region" description="Helical" evidence="1">
    <location>
        <begin position="16"/>
        <end position="34"/>
    </location>
</feature>
<name>A0ABR2YJ06_9CHLO</name>
<evidence type="ECO:0000256" key="1">
    <source>
        <dbReference type="SAM" id="Phobius"/>
    </source>
</evidence>
<sequence length="103" mass="11615">MAPVHRHAHRWVRPDVYPLFAAVGIGVTAAAVIMSRKLTADPSVTMWRSKRGQEVDEDQAAKYNDNMLRRLVHGRPIAILPDFNRHAEIKQAEVPSKKNISHA</sequence>
<keyword evidence="1" id="KW-0472">Membrane</keyword>
<dbReference type="Pfam" id="PF06522">
    <property type="entry name" value="B12D"/>
    <property type="match status" value="1"/>
</dbReference>
<keyword evidence="1" id="KW-0812">Transmembrane</keyword>